<protein>
    <submittedName>
        <fullName evidence="2">Gamma-glutamyltransferase</fullName>
        <ecNumber evidence="2">2.3.2.2</ecNumber>
    </submittedName>
</protein>
<dbReference type="Gene3D" id="1.10.246.130">
    <property type="match status" value="1"/>
</dbReference>
<dbReference type="InterPro" id="IPR043138">
    <property type="entry name" value="GGT_lsub"/>
</dbReference>
<reference evidence="2" key="1">
    <citation type="submission" date="2022-10" db="EMBL/GenBank/DDBJ databases">
        <title>Chitinophaga sp. nov., isolated from soil.</title>
        <authorList>
            <person name="Jeon C.O."/>
        </authorList>
    </citation>
    <scope>NUCLEOTIDE SEQUENCE</scope>
    <source>
        <strain evidence="2">R8</strain>
    </source>
</reference>
<keyword evidence="2" id="KW-0808">Transferase</keyword>
<dbReference type="InterPro" id="IPR043137">
    <property type="entry name" value="GGT_ssub_C"/>
</dbReference>
<gene>
    <name evidence="2" type="ORF">MKQ68_14900</name>
</gene>
<dbReference type="Proteomes" id="UP001162741">
    <property type="component" value="Chromosome"/>
</dbReference>
<dbReference type="PRINTS" id="PR01210">
    <property type="entry name" value="GGTRANSPTASE"/>
</dbReference>
<dbReference type="EMBL" id="CP107006">
    <property type="protein sequence ID" value="UYQ91380.1"/>
    <property type="molecule type" value="Genomic_DNA"/>
</dbReference>
<keyword evidence="1" id="KW-0732">Signal</keyword>
<evidence type="ECO:0000313" key="2">
    <source>
        <dbReference type="EMBL" id="UYQ91380.1"/>
    </source>
</evidence>
<feature type="signal peptide" evidence="1">
    <location>
        <begin position="1"/>
        <end position="18"/>
    </location>
</feature>
<dbReference type="Pfam" id="PF01019">
    <property type="entry name" value="G_glu_transpept"/>
    <property type="match status" value="1"/>
</dbReference>
<dbReference type="InterPro" id="IPR029055">
    <property type="entry name" value="Ntn_hydrolases_N"/>
</dbReference>
<dbReference type="Gene3D" id="3.60.20.40">
    <property type="match status" value="1"/>
</dbReference>
<keyword evidence="2" id="KW-0012">Acyltransferase</keyword>
<name>A0ABY6IVI3_9BACT</name>
<keyword evidence="3" id="KW-1185">Reference proteome</keyword>
<evidence type="ECO:0000256" key="1">
    <source>
        <dbReference type="SAM" id="SignalP"/>
    </source>
</evidence>
<evidence type="ECO:0000313" key="3">
    <source>
        <dbReference type="Proteomes" id="UP001162741"/>
    </source>
</evidence>
<dbReference type="SUPFAM" id="SSF56235">
    <property type="entry name" value="N-terminal nucleophile aminohydrolases (Ntn hydrolases)"/>
    <property type="match status" value="1"/>
</dbReference>
<dbReference type="GO" id="GO:0103068">
    <property type="term" value="F:leukotriene C4 gamma-glutamyl transferase activity"/>
    <property type="evidence" value="ECO:0007669"/>
    <property type="project" value="UniProtKB-EC"/>
</dbReference>
<dbReference type="InterPro" id="IPR052896">
    <property type="entry name" value="GGT-like_enzyme"/>
</dbReference>
<organism evidence="2 3">
    <name type="scientific">Chitinophaga horti</name>
    <dbReference type="NCBI Taxonomy" id="2920382"/>
    <lineage>
        <taxon>Bacteria</taxon>
        <taxon>Pseudomonadati</taxon>
        <taxon>Bacteroidota</taxon>
        <taxon>Chitinophagia</taxon>
        <taxon>Chitinophagales</taxon>
        <taxon>Chitinophagaceae</taxon>
        <taxon>Chitinophaga</taxon>
    </lineage>
</organism>
<feature type="chain" id="PRO_5045307291" evidence="1">
    <location>
        <begin position="19"/>
        <end position="627"/>
    </location>
</feature>
<dbReference type="PANTHER" id="PTHR43881">
    <property type="entry name" value="GAMMA-GLUTAMYLTRANSPEPTIDASE (AFU_ORTHOLOGUE AFUA_4G13580)"/>
    <property type="match status" value="1"/>
</dbReference>
<sequence>MKHLLRFALLLVTIHTSAQSTQKPPLHGKNWMAITGKPMAATAGAMIFQKGGNAVDAACAMLAATCTMWDVLSWGGETQALIYNPKTKKVIAINALGVAPTGATPTFYKSKGYSFPPEYGPLAAVTPGTAGGICHMLAEYGTMSLKEILSPAMEMAAGYPIEAQTANSIERNKKLIKDWPYSKAVFLTHPGEEREAPEPGEIFVQKDLLAMLTKMVEAEQTALKNRKSRKEAIMAAYDRFYKGDIAQEFVRGCQEQGGLITMNDLAKWKPVEEEPLHVNYKGIEVYKLQPWTQGPMLLQSLNILENFDLKSMGYNSPEYIHTLYQTMNLTFADRDFYYGDPAFSKNIPIKGLLSKEYAKSRAREINASYNKANSQPGDPYPFEGKKNPLLSLLKIRESLGDTSNKEPERFVPKHDAVTAMNDAYQDRLWRGTTSVEAADKEGWVVSITPSGGWIPACIAGRTGIGMSQRAQSFVLDSVLSPFNVIAPGKRPRVTLTPSMALKDGKPYLSFAVQGGDTQDQNLLQFFLNVTEFGMTVQQATEAANINSNQLWLSLGGTALKDRQPRAGSLLLNSNTPDKARQTLKGMGYSLSFSERTSGPVNAIYFDWKHGSLWGGSSNHGEDYGIGW</sequence>
<dbReference type="PANTHER" id="PTHR43881:SF1">
    <property type="entry name" value="GAMMA-GLUTAMYLTRANSPEPTIDASE (AFU_ORTHOLOGUE AFUA_4G13580)"/>
    <property type="match status" value="1"/>
</dbReference>
<accession>A0ABY6IVI3</accession>
<proteinExistence type="predicted"/>
<dbReference type="RefSeq" id="WP_264279819.1">
    <property type="nucleotide sequence ID" value="NZ_CP107006.1"/>
</dbReference>
<dbReference type="EC" id="2.3.2.2" evidence="2"/>